<evidence type="ECO:0000256" key="2">
    <source>
        <dbReference type="SAM" id="Phobius"/>
    </source>
</evidence>
<keyword evidence="2" id="KW-1133">Transmembrane helix</keyword>
<feature type="compositionally biased region" description="Polar residues" evidence="1">
    <location>
        <begin position="11"/>
        <end position="35"/>
    </location>
</feature>
<accession>A0A814XMH6</accession>
<proteinExistence type="predicted"/>
<feature type="compositionally biased region" description="Basic and acidic residues" evidence="1">
    <location>
        <begin position="1"/>
        <end position="10"/>
    </location>
</feature>
<keyword evidence="5" id="KW-1185">Reference proteome</keyword>
<sequence length="101" mass="12070">MTSNRNDEHTQYIQQRYNSVNDKNSNHNGQNNSDDATNRRHSIAHVNFRKAIYRSLSLSHENDEYNSILSYMIYCMKIFFVCLFILLIGGLIKFIWQQYRT</sequence>
<dbReference type="AlphaFoldDB" id="A0A814XMH6"/>
<evidence type="ECO:0000313" key="3">
    <source>
        <dbReference type="EMBL" id="CAF1084005.1"/>
    </source>
</evidence>
<evidence type="ECO:0000313" key="4">
    <source>
        <dbReference type="EMBL" id="CAF1219002.1"/>
    </source>
</evidence>
<gene>
    <name evidence="3" type="ORF">BJG266_LOCUS20423</name>
    <name evidence="4" type="ORF">QVE165_LOCUS26792</name>
</gene>
<feature type="transmembrane region" description="Helical" evidence="2">
    <location>
        <begin position="71"/>
        <end position="96"/>
    </location>
</feature>
<feature type="region of interest" description="Disordered" evidence="1">
    <location>
        <begin position="1"/>
        <end position="40"/>
    </location>
</feature>
<protein>
    <submittedName>
        <fullName evidence="4">Uncharacterized protein</fullName>
    </submittedName>
</protein>
<evidence type="ECO:0000256" key="1">
    <source>
        <dbReference type="SAM" id="MobiDB-lite"/>
    </source>
</evidence>
<name>A0A814XMH6_9BILA</name>
<dbReference type="Proteomes" id="UP000663877">
    <property type="component" value="Unassembled WGS sequence"/>
</dbReference>
<evidence type="ECO:0000313" key="5">
    <source>
        <dbReference type="Proteomes" id="UP000663832"/>
    </source>
</evidence>
<keyword evidence="2" id="KW-0472">Membrane</keyword>
<comment type="caution">
    <text evidence="4">The sequence shown here is derived from an EMBL/GenBank/DDBJ whole genome shotgun (WGS) entry which is preliminary data.</text>
</comment>
<dbReference type="Proteomes" id="UP000663832">
    <property type="component" value="Unassembled WGS sequence"/>
</dbReference>
<keyword evidence="2" id="KW-0812">Transmembrane</keyword>
<dbReference type="EMBL" id="CAJNOI010000115">
    <property type="protein sequence ID" value="CAF1084005.1"/>
    <property type="molecule type" value="Genomic_DNA"/>
</dbReference>
<dbReference type="EMBL" id="CAJNOM010000200">
    <property type="protein sequence ID" value="CAF1219002.1"/>
    <property type="molecule type" value="Genomic_DNA"/>
</dbReference>
<reference evidence="4" key="1">
    <citation type="submission" date="2021-02" db="EMBL/GenBank/DDBJ databases">
        <authorList>
            <person name="Nowell W R."/>
        </authorList>
    </citation>
    <scope>NUCLEOTIDE SEQUENCE</scope>
</reference>
<dbReference type="OrthoDB" id="10032649at2759"/>
<organism evidence="4 5">
    <name type="scientific">Adineta steineri</name>
    <dbReference type="NCBI Taxonomy" id="433720"/>
    <lineage>
        <taxon>Eukaryota</taxon>
        <taxon>Metazoa</taxon>
        <taxon>Spiralia</taxon>
        <taxon>Gnathifera</taxon>
        <taxon>Rotifera</taxon>
        <taxon>Eurotatoria</taxon>
        <taxon>Bdelloidea</taxon>
        <taxon>Adinetida</taxon>
        <taxon>Adinetidae</taxon>
        <taxon>Adineta</taxon>
    </lineage>
</organism>